<dbReference type="InterPro" id="IPR050303">
    <property type="entry name" value="GatZ_KbaZ_carbometab"/>
</dbReference>
<dbReference type="SUPFAM" id="SSF51569">
    <property type="entry name" value="Aldolase"/>
    <property type="match status" value="1"/>
</dbReference>
<dbReference type="InterPro" id="IPR012062">
    <property type="entry name" value="GatZ/KbaZ-like"/>
</dbReference>
<dbReference type="PIRSF" id="PIRSF009264">
    <property type="entry name" value="TagBP_ald_AgaZ"/>
    <property type="match status" value="1"/>
</dbReference>
<evidence type="ECO:0000313" key="2">
    <source>
        <dbReference type="EMBL" id="VAW23007.1"/>
    </source>
</evidence>
<sequence>MSKCARDIFLDIMAANREGAAKGVYSVCSANADVLEACFKQANDDGSILLIESTSNQVDQFGGYTGMKPAGFVLYVHSLADKCGFPKERILLGGDHLGPNVWQKLSAANAMRNSKVLIEEYVKAGYQKIHLDTSMFCADDIGDRTKPLPNEVVAARTVELCKVAEKTWEKYCQGSPEPVYIIGTEVPIPGGAQGKEGGVCPTTPEDAASTISITKEHFLKEGLYDAWSRVTGVVVQPGVEFGDDQVFNYRREEAKGLSRLITDYDNLVFEAHSTDYQAESGLKALVEDHFCILKVGPWLTFAYREALFSLEAMEVEIFGEGYPGLSKLKDTLEKVMADQPKYWEKYYQGNEQQQFFKRKYSFSDRSRYYWPFDELDSAKNRLYGNLRKNSIPLSLLSQFMPIQFYQVCDGKISLDPAGLVHSYIRVVAGVYSRACGLAG</sequence>
<dbReference type="GO" id="GO:0005975">
    <property type="term" value="P:carbohydrate metabolic process"/>
    <property type="evidence" value="ECO:0007669"/>
    <property type="project" value="InterPro"/>
</dbReference>
<comment type="pathway">
    <text evidence="1">Carbohydrate metabolism.</text>
</comment>
<evidence type="ECO:0000256" key="1">
    <source>
        <dbReference type="ARBA" id="ARBA00005007"/>
    </source>
</evidence>
<dbReference type="Pfam" id="PF08013">
    <property type="entry name" value="GatZ_KbaZ-like"/>
    <property type="match status" value="1"/>
</dbReference>
<dbReference type="GO" id="GO:0005886">
    <property type="term" value="C:plasma membrane"/>
    <property type="evidence" value="ECO:0007669"/>
    <property type="project" value="TreeGrafter"/>
</dbReference>
<name>A0A3B0UCF1_9ZZZZ</name>
<accession>A0A3B0UCF1</accession>
<dbReference type="EMBL" id="UOEP01000183">
    <property type="protein sequence ID" value="VAW23007.1"/>
    <property type="molecule type" value="Genomic_DNA"/>
</dbReference>
<dbReference type="Gene3D" id="3.20.20.70">
    <property type="entry name" value="Aldolase class I"/>
    <property type="match status" value="1"/>
</dbReference>
<dbReference type="PANTHER" id="PTHR32502:SF2">
    <property type="entry name" value="D-TAGATOSE-1,6-BISPHOSPHATE ALDOLASE SUBUNIT KBAZ"/>
    <property type="match status" value="1"/>
</dbReference>
<dbReference type="InterPro" id="IPR013785">
    <property type="entry name" value="Aldolase_TIM"/>
</dbReference>
<proteinExistence type="predicted"/>
<protein>
    <submittedName>
        <fullName evidence="2">D-tagatose-1,6-bisphosphate aldolase subunit KbaZ</fullName>
    </submittedName>
</protein>
<dbReference type="Gene3D" id="1.10.400.20">
    <property type="entry name" value="putative tagatose 6-phosphate kinase domain like"/>
    <property type="match status" value="1"/>
</dbReference>
<gene>
    <name evidence="2" type="ORF">MNBD_BACTEROID01-2232</name>
</gene>
<reference evidence="2" key="1">
    <citation type="submission" date="2018-06" db="EMBL/GenBank/DDBJ databases">
        <authorList>
            <person name="Zhirakovskaya E."/>
        </authorList>
    </citation>
    <scope>NUCLEOTIDE SEQUENCE</scope>
</reference>
<organism evidence="2">
    <name type="scientific">hydrothermal vent metagenome</name>
    <dbReference type="NCBI Taxonomy" id="652676"/>
    <lineage>
        <taxon>unclassified sequences</taxon>
        <taxon>metagenomes</taxon>
        <taxon>ecological metagenomes</taxon>
    </lineage>
</organism>
<dbReference type="PANTHER" id="PTHR32502">
    <property type="entry name" value="N-ACETYLGALACTOSAMINE PERMEASE II COMPONENT-RELATED"/>
    <property type="match status" value="1"/>
</dbReference>
<dbReference type="GO" id="GO:0009401">
    <property type="term" value="P:phosphoenolpyruvate-dependent sugar phosphotransferase system"/>
    <property type="evidence" value="ECO:0007669"/>
    <property type="project" value="TreeGrafter"/>
</dbReference>
<dbReference type="AlphaFoldDB" id="A0A3B0UCF1"/>